<name>A0A835L1P7_SPOEX</name>
<evidence type="ECO:0000313" key="1">
    <source>
        <dbReference type="EMBL" id="KAF9404674.1"/>
    </source>
</evidence>
<organism evidence="1 2">
    <name type="scientific">Spodoptera exigua</name>
    <name type="common">Beet armyworm</name>
    <name type="synonym">Noctua fulgens</name>
    <dbReference type="NCBI Taxonomy" id="7107"/>
    <lineage>
        <taxon>Eukaryota</taxon>
        <taxon>Metazoa</taxon>
        <taxon>Ecdysozoa</taxon>
        <taxon>Arthropoda</taxon>
        <taxon>Hexapoda</taxon>
        <taxon>Insecta</taxon>
        <taxon>Pterygota</taxon>
        <taxon>Neoptera</taxon>
        <taxon>Endopterygota</taxon>
        <taxon>Lepidoptera</taxon>
        <taxon>Glossata</taxon>
        <taxon>Ditrysia</taxon>
        <taxon>Noctuoidea</taxon>
        <taxon>Noctuidae</taxon>
        <taxon>Amphipyrinae</taxon>
        <taxon>Spodoptera</taxon>
    </lineage>
</organism>
<gene>
    <name evidence="1" type="ORF">HW555_014223</name>
</gene>
<reference evidence="1" key="1">
    <citation type="submission" date="2020-08" db="EMBL/GenBank/DDBJ databases">
        <title>Spodoptera exigua strain:BAW_Kor-Di-RS1 Genome sequencing and assembly.</title>
        <authorList>
            <person name="Kim J."/>
            <person name="Nam H.Y."/>
            <person name="Kwon M."/>
            <person name="Choi J.H."/>
            <person name="Cho S.R."/>
            <person name="Kim G.-H."/>
        </authorList>
    </citation>
    <scope>NUCLEOTIDE SEQUENCE</scope>
    <source>
        <strain evidence="1">BAW_Kor-Di-RS1</strain>
        <tissue evidence="1">Whole-body</tissue>
    </source>
</reference>
<protein>
    <submittedName>
        <fullName evidence="1">Uncharacterized protein</fullName>
    </submittedName>
</protein>
<dbReference type="EMBL" id="JACKWZ010000912">
    <property type="protein sequence ID" value="KAF9404674.1"/>
    <property type="molecule type" value="Genomic_DNA"/>
</dbReference>
<keyword evidence="2" id="KW-1185">Reference proteome</keyword>
<dbReference type="Proteomes" id="UP000648187">
    <property type="component" value="Unassembled WGS sequence"/>
</dbReference>
<accession>A0A835L1P7</accession>
<evidence type="ECO:0000313" key="2">
    <source>
        <dbReference type="Proteomes" id="UP000648187"/>
    </source>
</evidence>
<comment type="caution">
    <text evidence="1">The sequence shown here is derived from an EMBL/GenBank/DDBJ whole genome shotgun (WGS) entry which is preliminary data.</text>
</comment>
<proteinExistence type="predicted"/>
<sequence>MLSHALNGLRCAMEGTTDGGARGGNDLPRAASIYMDLEEAVDNPSEQYAEREEFEKLYYALVASSRQLISGARGHLVGDSASE</sequence>
<dbReference type="AlphaFoldDB" id="A0A835L1P7"/>